<keyword evidence="1" id="KW-0812">Transmembrane</keyword>
<dbReference type="InterPro" id="IPR021598">
    <property type="entry name" value="DUF3221"/>
</dbReference>
<dbReference type="Pfam" id="PF11518">
    <property type="entry name" value="DUF3221"/>
    <property type="match status" value="1"/>
</dbReference>
<dbReference type="OrthoDB" id="2968216at2"/>
<keyword evidence="1" id="KW-0472">Membrane</keyword>
<dbReference type="Gene3D" id="2.40.50.140">
    <property type="entry name" value="Nucleic acid-binding proteins"/>
    <property type="match status" value="1"/>
</dbReference>
<protein>
    <recommendedName>
        <fullName evidence="4">DUF3221 domain-containing protein</fullName>
    </recommendedName>
</protein>
<keyword evidence="3" id="KW-1185">Reference proteome</keyword>
<sequence>MERYILVSIILSFIVLLFFFNEYQTNQSLYQEATLEGFIIMKEGEVYLVEDPSFVQKDADKLTIHELRGKYRMSKLWIKGFGTLKGIENGQKVKVWYSEILESYPGKVIVLKIEPCSCDSTG</sequence>
<dbReference type="AlphaFoldDB" id="A0A1I0TPR5"/>
<dbReference type="RefSeq" id="WP_090951059.1">
    <property type="nucleotide sequence ID" value="NZ_FOJS01000040.1"/>
</dbReference>
<keyword evidence="1" id="KW-1133">Transmembrane helix</keyword>
<dbReference type="Proteomes" id="UP000198650">
    <property type="component" value="Unassembled WGS sequence"/>
</dbReference>
<feature type="transmembrane region" description="Helical" evidence="1">
    <location>
        <begin position="6"/>
        <end position="23"/>
    </location>
</feature>
<dbReference type="EMBL" id="FOJS01000040">
    <property type="protein sequence ID" value="SFA53036.1"/>
    <property type="molecule type" value="Genomic_DNA"/>
</dbReference>
<proteinExistence type="predicted"/>
<name>A0A1I0TPR5_9BACL</name>
<accession>A0A1I0TPR5</accession>
<reference evidence="3" key="1">
    <citation type="submission" date="2016-10" db="EMBL/GenBank/DDBJ databases">
        <authorList>
            <person name="Varghese N."/>
            <person name="Submissions S."/>
        </authorList>
    </citation>
    <scope>NUCLEOTIDE SEQUENCE [LARGE SCALE GENOMIC DNA]</scope>
    <source>
        <strain evidence="3">M1</strain>
    </source>
</reference>
<evidence type="ECO:0008006" key="4">
    <source>
        <dbReference type="Google" id="ProtNLM"/>
    </source>
</evidence>
<gene>
    <name evidence="2" type="ORF">SAMN05192569_10409</name>
</gene>
<evidence type="ECO:0000256" key="1">
    <source>
        <dbReference type="SAM" id="Phobius"/>
    </source>
</evidence>
<evidence type="ECO:0000313" key="2">
    <source>
        <dbReference type="EMBL" id="SFA53036.1"/>
    </source>
</evidence>
<evidence type="ECO:0000313" key="3">
    <source>
        <dbReference type="Proteomes" id="UP000198650"/>
    </source>
</evidence>
<dbReference type="InterPro" id="IPR012340">
    <property type="entry name" value="NA-bd_OB-fold"/>
</dbReference>
<organism evidence="2 3">
    <name type="scientific">Parageobacillus thermantarcticus</name>
    <dbReference type="NCBI Taxonomy" id="186116"/>
    <lineage>
        <taxon>Bacteria</taxon>
        <taxon>Bacillati</taxon>
        <taxon>Bacillota</taxon>
        <taxon>Bacilli</taxon>
        <taxon>Bacillales</taxon>
        <taxon>Anoxybacillaceae</taxon>
        <taxon>Parageobacillus</taxon>
    </lineage>
</organism>